<feature type="transmembrane region" description="Helical" evidence="1">
    <location>
        <begin position="198"/>
        <end position="218"/>
    </location>
</feature>
<gene>
    <name evidence="2" type="ORF">METZ01_LOCUS104121</name>
</gene>
<proteinExistence type="predicted"/>
<protein>
    <recommendedName>
        <fullName evidence="3">Glycosyltransferase RgtA/B/C/D-like domain-containing protein</fullName>
    </recommendedName>
</protein>
<name>A0A381WH40_9ZZZZ</name>
<feature type="transmembrane region" description="Helical" evidence="1">
    <location>
        <begin position="267"/>
        <end position="288"/>
    </location>
</feature>
<reference evidence="2" key="1">
    <citation type="submission" date="2018-05" db="EMBL/GenBank/DDBJ databases">
        <authorList>
            <person name="Lanie J.A."/>
            <person name="Ng W.-L."/>
            <person name="Kazmierczak K.M."/>
            <person name="Andrzejewski T.M."/>
            <person name="Davidsen T.M."/>
            <person name="Wayne K.J."/>
            <person name="Tettelin H."/>
            <person name="Glass J.I."/>
            <person name="Rusch D."/>
            <person name="Podicherti R."/>
            <person name="Tsui H.-C.T."/>
            <person name="Winkler M.E."/>
        </authorList>
    </citation>
    <scope>NUCLEOTIDE SEQUENCE</scope>
</reference>
<keyword evidence="1" id="KW-0812">Transmembrane</keyword>
<feature type="transmembrane region" description="Helical" evidence="1">
    <location>
        <begin position="42"/>
        <end position="61"/>
    </location>
</feature>
<feature type="non-terminal residue" evidence="2">
    <location>
        <position position="374"/>
    </location>
</feature>
<keyword evidence="1" id="KW-0472">Membrane</keyword>
<feature type="transmembrane region" description="Helical" evidence="1">
    <location>
        <begin position="308"/>
        <end position="326"/>
    </location>
</feature>
<organism evidence="2">
    <name type="scientific">marine metagenome</name>
    <dbReference type="NCBI Taxonomy" id="408172"/>
    <lineage>
        <taxon>unclassified sequences</taxon>
        <taxon>metagenomes</taxon>
        <taxon>ecological metagenomes</taxon>
    </lineage>
</organism>
<sequence length="374" mass="43458">MRSHIYLAVLGLLSLILYLGLTDLSKDFNWGEGYSKRPILEYLAIYFSLFFLYTLACLSVFKSNWSQKTFWTLIAFGLLFRFAILPSQQIQEDDVYRYLWDGKVFAHGINPFKFAPEEINKYKSLKIQDPVYFHSHYGENDQNELAILNDLKWENDIALRYMERINHPDVPTIYPPLAQYVFRFSQQINVDSLPTLRIIFLAFDLMGTVFIILALRALNLNQNFSLVYFWSPLMIKETYNSTHLDIIGISCLCVSIYFLIRKRMVGSIFFLALSVLGKFYSAVLLPFYLQRVWFLAQENKQPGTATAILHLTLFCTVITVFYLPFIDIGGSIFDGLKTYGVYWQSNDSLFAILLYVLKNILKLGMATEIPIFEN</sequence>
<evidence type="ECO:0008006" key="3">
    <source>
        <dbReference type="Google" id="ProtNLM"/>
    </source>
</evidence>
<dbReference type="EMBL" id="UINC01011647">
    <property type="protein sequence ID" value="SVA51267.1"/>
    <property type="molecule type" value="Genomic_DNA"/>
</dbReference>
<dbReference type="AlphaFoldDB" id="A0A381WH40"/>
<keyword evidence="1" id="KW-1133">Transmembrane helix</keyword>
<evidence type="ECO:0000256" key="1">
    <source>
        <dbReference type="SAM" id="Phobius"/>
    </source>
</evidence>
<evidence type="ECO:0000313" key="2">
    <source>
        <dbReference type="EMBL" id="SVA51267.1"/>
    </source>
</evidence>
<feature type="transmembrane region" description="Helical" evidence="1">
    <location>
        <begin position="5"/>
        <end position="22"/>
    </location>
</feature>
<feature type="transmembrane region" description="Helical" evidence="1">
    <location>
        <begin position="238"/>
        <end position="260"/>
    </location>
</feature>
<accession>A0A381WH40</accession>